<dbReference type="RefSeq" id="WP_046088431.1">
    <property type="nucleotide sequence ID" value="NZ_LAKD02000070.1"/>
</dbReference>
<dbReference type="PANTHER" id="PTHR43649:SF13">
    <property type="entry name" value="CARBOHYDRATE ABC TRANSPORTER SUBSTRATE-BINDING PROTEIN"/>
    <property type="match status" value="1"/>
</dbReference>
<dbReference type="EMBL" id="LAKD02000070">
    <property type="protein sequence ID" value="OPF75404.1"/>
    <property type="molecule type" value="Genomic_DNA"/>
</dbReference>
<comment type="caution">
    <text evidence="2">The sequence shown here is derived from an EMBL/GenBank/DDBJ whole genome shotgun (WGS) entry which is preliminary data.</text>
</comment>
<dbReference type="Pfam" id="PF01547">
    <property type="entry name" value="SBP_bac_1"/>
    <property type="match status" value="1"/>
</dbReference>
<organism evidence="2 3">
    <name type="scientific">Streptomyces antioxidans</name>
    <dbReference type="NCBI Taxonomy" id="1507734"/>
    <lineage>
        <taxon>Bacteria</taxon>
        <taxon>Bacillati</taxon>
        <taxon>Actinomycetota</taxon>
        <taxon>Actinomycetes</taxon>
        <taxon>Kitasatosporales</taxon>
        <taxon>Streptomycetaceae</taxon>
        <taxon>Streptomyces</taxon>
    </lineage>
</organism>
<dbReference type="InterPro" id="IPR050490">
    <property type="entry name" value="Bact_solute-bd_prot1"/>
</dbReference>
<feature type="chain" id="PRO_5039027136" evidence="1">
    <location>
        <begin position="21"/>
        <end position="432"/>
    </location>
</feature>
<keyword evidence="1" id="KW-0732">Signal</keyword>
<dbReference type="Proteomes" id="UP000033615">
    <property type="component" value="Unassembled WGS sequence"/>
</dbReference>
<sequence>MLRRTAYALLVLALAGATTACGRSAVDPGAARGARGPITVWLSNNAQEVAWGKTMVAAWNRSHPGQRVTAQQIPAGKTSEEAISASIVAGTSACLVFNTSPASVPTFEKQNGLVPLSDFPDGDAYIKKRGGALTEQYASQDGKFYQLPWKSNPVMILYNKKIFKKAGLDPEHPRLATYAQFLETSRTLVRSGAAKAAIWPAPSSEFFQSWLDFYPAFAAESGGRQFIEDGRVRFDSTAGRRAAAFWRTLYAEKLAPQELYPGDAVNDGKAAMATVGPWAVSAYKDSVDIGVAPIPTAAGKPPGDTYSFSDEKSAAMFSACRNRATAWDLLKFATSAEQDGTFLDATGQMPMREDLTARYPAFFAKKPLYKVFARQAERVVEVPNVPGSIDIWQAFRAEWTKSVVFGDGSTDAALRRASDKITKLLDEYGDPS</sequence>
<protein>
    <submittedName>
        <fullName evidence="2">Sugar ABC transporter substrate-binding protein</fullName>
    </submittedName>
</protein>
<dbReference type="AlphaFoldDB" id="A0A1V4D019"/>
<evidence type="ECO:0000313" key="3">
    <source>
        <dbReference type="Proteomes" id="UP000033615"/>
    </source>
</evidence>
<accession>A0A1V4D019</accession>
<feature type="signal peptide" evidence="1">
    <location>
        <begin position="1"/>
        <end position="20"/>
    </location>
</feature>
<evidence type="ECO:0000256" key="1">
    <source>
        <dbReference type="SAM" id="SignalP"/>
    </source>
</evidence>
<gene>
    <name evidence="2" type="ORF">VT50_0224955</name>
</gene>
<dbReference type="Gene3D" id="3.40.190.10">
    <property type="entry name" value="Periplasmic binding protein-like II"/>
    <property type="match status" value="2"/>
</dbReference>
<proteinExistence type="predicted"/>
<dbReference type="OrthoDB" id="3495561at2"/>
<name>A0A1V4D019_9ACTN</name>
<keyword evidence="3" id="KW-1185">Reference proteome</keyword>
<dbReference type="PROSITE" id="PS51257">
    <property type="entry name" value="PROKAR_LIPOPROTEIN"/>
    <property type="match status" value="1"/>
</dbReference>
<reference evidence="2" key="1">
    <citation type="submission" date="2016-12" db="EMBL/GenBank/DDBJ databases">
        <title>Genome sequence of Streptomyces antioxidans MUSC 164.</title>
        <authorList>
            <person name="Lee L.-H."/>
            <person name="Ser H.-L."/>
        </authorList>
    </citation>
    <scope>NUCLEOTIDE SEQUENCE [LARGE SCALE GENOMIC DNA]</scope>
    <source>
        <strain evidence="2">MUSC 164</strain>
    </source>
</reference>
<dbReference type="SUPFAM" id="SSF53850">
    <property type="entry name" value="Periplasmic binding protein-like II"/>
    <property type="match status" value="1"/>
</dbReference>
<dbReference type="PANTHER" id="PTHR43649">
    <property type="entry name" value="ARABINOSE-BINDING PROTEIN-RELATED"/>
    <property type="match status" value="1"/>
</dbReference>
<dbReference type="InterPro" id="IPR006059">
    <property type="entry name" value="SBP"/>
</dbReference>
<evidence type="ECO:0000313" key="2">
    <source>
        <dbReference type="EMBL" id="OPF75404.1"/>
    </source>
</evidence>